<evidence type="ECO:0000256" key="1">
    <source>
        <dbReference type="SAM" id="Coils"/>
    </source>
</evidence>
<feature type="compositionally biased region" description="Low complexity" evidence="2">
    <location>
        <begin position="23"/>
        <end position="74"/>
    </location>
</feature>
<feature type="compositionally biased region" description="Polar residues" evidence="2">
    <location>
        <begin position="1"/>
        <end position="15"/>
    </location>
</feature>
<evidence type="ECO:0000313" key="3">
    <source>
        <dbReference type="EMBL" id="CAG8493924.1"/>
    </source>
</evidence>
<gene>
    <name evidence="3" type="ORF">ALEPTO_LOCUS3131</name>
</gene>
<keyword evidence="4" id="KW-1185">Reference proteome</keyword>
<feature type="compositionally biased region" description="Polar residues" evidence="2">
    <location>
        <begin position="853"/>
        <end position="866"/>
    </location>
</feature>
<dbReference type="Proteomes" id="UP000789508">
    <property type="component" value="Unassembled WGS sequence"/>
</dbReference>
<feature type="coiled-coil region" evidence="1">
    <location>
        <begin position="353"/>
        <end position="387"/>
    </location>
</feature>
<evidence type="ECO:0000256" key="2">
    <source>
        <dbReference type="SAM" id="MobiDB-lite"/>
    </source>
</evidence>
<feature type="region of interest" description="Disordered" evidence="2">
    <location>
        <begin position="1"/>
        <end position="74"/>
    </location>
</feature>
<name>A0A9N8ZGZ3_9GLOM</name>
<dbReference type="EMBL" id="CAJVPS010000545">
    <property type="protein sequence ID" value="CAG8493924.1"/>
    <property type="molecule type" value="Genomic_DNA"/>
</dbReference>
<dbReference type="AlphaFoldDB" id="A0A9N8ZGZ3"/>
<sequence>MGTQGFEFSTTTMNSTIAPPTPTTAIPKNSTTATISTSSTATGSEITAITATSAATDSTSNPNTPINNNHTNTNSTAIITSDTINSTLILSPTTATTTPVQAPASIVNSNNDSSKITSNTTTAPNTAWGGGVPAIVDSYQNSTILVPQLMALPQTSSVGAEASTEIQRTTPGELATLIAPNQQDVIVIASSDASTNLAITPSQQILPSLPPVLSNSQQPMQIVETISLIENPATEVNNQNPSSIVQAVITTNGQQDEAISQENASLELKIATNNYLAAQLSQGNNPQFAQEIQDVEMTNAPVLQGQTAQVQPGIIPATTQEQAQPAVQAVTQTHVAAEMVQAVAPSGIVQEIIQAQVHQAQQAAELVAQLDEEVKARKAAKAQVQANIAQGNNDVNLEQVNEAVKIAEARKLRCQQIASDYQTAALNAVSTVTTAPETILATAAAVTVNQPQLEELIDTNPIVKAAIITTNQNLMNAVASSSVPVMDNGTSVPPLTILDAHQPNLVQILTPIVPNTASQITIVNVDEGTRRNSISSNSTQSSSGLSLSPMTASTTPNLPPINNTNIGMPTIFNVGGPTTMVMNNNNILGVSNHIKIFTEPAPPLQLDVQSTQQQLEQQAQQELQLKIQQQEVQEQQKIKHVETMAEVSSTIQTINNIIPYEIIEQQPTIESPSKANVISEDNSSGGPRIKLEHEHAADSLVESSKSAVSRLLINNSDESERRNMLLKLAEVDYRDWSDDSLREELEKREKHPIAAASMGGRNRDERSAKGRSTQMTTTTSDSEDDQESIPSRADSMEDIKIEPTRCGKAYYHSRSLRKHEKTHDIRPHPHPLPAVHHAVHPIPNNGMHINFASPQGSMQYDNSSANDPRDMRSPVSHTSPALHRHTQLPSVHHIQSPPAGNSPFNIGPPPLLSQNHTQPQPPRYHPYNQNNMPHRPELVHNCNSYDDRSPPPHHTQQSTSSTTGSFFTSTPPQHNRHHGNN</sequence>
<feature type="region of interest" description="Disordered" evidence="2">
    <location>
        <begin position="853"/>
        <end position="981"/>
    </location>
</feature>
<evidence type="ECO:0000313" key="4">
    <source>
        <dbReference type="Proteomes" id="UP000789508"/>
    </source>
</evidence>
<feature type="region of interest" description="Disordered" evidence="2">
    <location>
        <begin position="531"/>
        <end position="561"/>
    </location>
</feature>
<organism evidence="3 4">
    <name type="scientific">Ambispora leptoticha</name>
    <dbReference type="NCBI Taxonomy" id="144679"/>
    <lineage>
        <taxon>Eukaryota</taxon>
        <taxon>Fungi</taxon>
        <taxon>Fungi incertae sedis</taxon>
        <taxon>Mucoromycota</taxon>
        <taxon>Glomeromycotina</taxon>
        <taxon>Glomeromycetes</taxon>
        <taxon>Archaeosporales</taxon>
        <taxon>Ambisporaceae</taxon>
        <taxon>Ambispora</taxon>
    </lineage>
</organism>
<accession>A0A9N8ZGZ3</accession>
<feature type="region of interest" description="Disordered" evidence="2">
    <location>
        <begin position="745"/>
        <end position="796"/>
    </location>
</feature>
<feature type="compositionally biased region" description="Low complexity" evidence="2">
    <location>
        <begin position="954"/>
        <end position="972"/>
    </location>
</feature>
<keyword evidence="1" id="KW-0175">Coiled coil</keyword>
<protein>
    <submittedName>
        <fullName evidence="3">6889_t:CDS:1</fullName>
    </submittedName>
</protein>
<proteinExistence type="predicted"/>
<reference evidence="3" key="1">
    <citation type="submission" date="2021-06" db="EMBL/GenBank/DDBJ databases">
        <authorList>
            <person name="Kallberg Y."/>
            <person name="Tangrot J."/>
            <person name="Rosling A."/>
        </authorList>
    </citation>
    <scope>NUCLEOTIDE SEQUENCE</scope>
    <source>
        <strain evidence="3">FL130A</strain>
    </source>
</reference>
<dbReference type="OrthoDB" id="10638277at2759"/>
<comment type="caution">
    <text evidence="3">The sequence shown here is derived from an EMBL/GenBank/DDBJ whole genome shotgun (WGS) entry which is preliminary data.</text>
</comment>